<feature type="domain" description="Phosphoribulokinase/uridine kinase" evidence="1">
    <location>
        <begin position="26"/>
        <end position="135"/>
    </location>
</feature>
<dbReference type="InParanoid" id="L2GU41"/>
<dbReference type="GO" id="GO:0016301">
    <property type="term" value="F:kinase activity"/>
    <property type="evidence" value="ECO:0007669"/>
    <property type="project" value="InterPro"/>
</dbReference>
<dbReference type="Proteomes" id="UP000011081">
    <property type="component" value="Unassembled WGS sequence"/>
</dbReference>
<dbReference type="GeneID" id="19879217"/>
<dbReference type="EMBL" id="GL877423">
    <property type="protein sequence ID" value="ELA47149.1"/>
    <property type="molecule type" value="Genomic_DNA"/>
</dbReference>
<gene>
    <name evidence="2" type="ORF">VCUG_01338</name>
</gene>
<keyword evidence="3" id="KW-1185">Reference proteome</keyword>
<dbReference type="RefSeq" id="XP_008074357.1">
    <property type="nucleotide sequence ID" value="XM_008076166.1"/>
</dbReference>
<accession>L2GU41</accession>
<feature type="non-terminal residue" evidence="2">
    <location>
        <position position="1"/>
    </location>
</feature>
<dbReference type="GO" id="GO:0005524">
    <property type="term" value="F:ATP binding"/>
    <property type="evidence" value="ECO:0007669"/>
    <property type="project" value="InterPro"/>
</dbReference>
<dbReference type="OrthoDB" id="2195084at2759"/>
<organism evidence="2 3">
    <name type="scientific">Vavraia culicis (isolate floridensis)</name>
    <name type="common">Microsporidian parasite</name>
    <dbReference type="NCBI Taxonomy" id="948595"/>
    <lineage>
        <taxon>Eukaryota</taxon>
        <taxon>Fungi</taxon>
        <taxon>Fungi incertae sedis</taxon>
        <taxon>Microsporidia</taxon>
        <taxon>Pleistophoridae</taxon>
        <taxon>Vavraia</taxon>
    </lineage>
</organism>
<name>L2GU41_VAVCU</name>
<dbReference type="AlphaFoldDB" id="L2GU41"/>
<dbReference type="PANTHER" id="PTHR10285">
    <property type="entry name" value="URIDINE KINASE"/>
    <property type="match status" value="1"/>
</dbReference>
<dbReference type="SUPFAM" id="SSF52540">
    <property type="entry name" value="P-loop containing nucleoside triphosphate hydrolases"/>
    <property type="match status" value="1"/>
</dbReference>
<dbReference type="Pfam" id="PF00485">
    <property type="entry name" value="PRK"/>
    <property type="match status" value="1"/>
</dbReference>
<dbReference type="HOGENOM" id="CLU_059424_0_0_1"/>
<protein>
    <recommendedName>
        <fullName evidence="1">Phosphoribulokinase/uridine kinase domain-containing protein</fullName>
    </recommendedName>
</protein>
<evidence type="ECO:0000259" key="1">
    <source>
        <dbReference type="Pfam" id="PF00485"/>
    </source>
</evidence>
<reference evidence="3" key="1">
    <citation type="submission" date="2011-03" db="EMBL/GenBank/DDBJ databases">
        <title>The genome sequence of Vavraia culicis strain floridensis.</title>
        <authorList>
            <consortium name="The Broad Institute Genome Sequencing Platform"/>
            <person name="Cuomo C."/>
            <person name="Becnel J."/>
            <person name="Sanscrainte N."/>
            <person name="Young S.K."/>
            <person name="Zeng Q."/>
            <person name="Gargeya S."/>
            <person name="Fitzgerald M."/>
            <person name="Haas B."/>
            <person name="Abouelleil A."/>
            <person name="Alvarado L."/>
            <person name="Arachchi H.M."/>
            <person name="Berlin A."/>
            <person name="Chapman S.B."/>
            <person name="Gearin G."/>
            <person name="Goldberg J."/>
            <person name="Griggs A."/>
            <person name="Gujja S."/>
            <person name="Hansen M."/>
            <person name="Heiman D."/>
            <person name="Howarth C."/>
            <person name="Larimer J."/>
            <person name="Lui A."/>
            <person name="MacDonald P.J.P."/>
            <person name="McCowen C."/>
            <person name="Montmayeur A."/>
            <person name="Murphy C."/>
            <person name="Neiman D."/>
            <person name="Pearson M."/>
            <person name="Priest M."/>
            <person name="Roberts A."/>
            <person name="Saif S."/>
            <person name="Shea T."/>
            <person name="Sisk P."/>
            <person name="Stolte C."/>
            <person name="Sykes S."/>
            <person name="Wortman J."/>
            <person name="Nusbaum C."/>
            <person name="Birren B."/>
        </authorList>
    </citation>
    <scope>NUCLEOTIDE SEQUENCE [LARGE SCALE GENOMIC DNA]</scope>
    <source>
        <strain evidence="3">floridensis</strain>
    </source>
</reference>
<sequence length="287" mass="32574">MKEKKNAVADDVAYVVRHRLNNRIKVIAIHGASTSGKTTFANNLYASLKGHVPTFILHMDGYFKSFTGSDVTKYDFDNPGSVDWDKVHGVLRAIHDGEKFIPTYQYSFVSRKSSGPTMVCNNSPEVLIIEGIYALNLFNKSVFNINAFDPYDSSKEGYMPNENEYPDFGVLKIRLNICKNRMEHTRVCRDVLERDRGYLESSLQFSSQVWPATTRWVYSSVFKSNIDLVHGSFNNSNYKTLFKSITDCLTGSSLYHSELVNEFNAVDCSKECINKSNSDLTLYDPPL</sequence>
<evidence type="ECO:0000313" key="3">
    <source>
        <dbReference type="Proteomes" id="UP000011081"/>
    </source>
</evidence>
<proteinExistence type="predicted"/>
<dbReference type="InterPro" id="IPR006083">
    <property type="entry name" value="PRK/URK"/>
</dbReference>
<dbReference type="OMA" id="NICKNRM"/>
<dbReference type="STRING" id="948595.L2GU41"/>
<dbReference type="VEuPathDB" id="MicrosporidiaDB:VCUG_01338"/>
<evidence type="ECO:0000313" key="2">
    <source>
        <dbReference type="EMBL" id="ELA47149.1"/>
    </source>
</evidence>
<dbReference type="Gene3D" id="3.40.50.300">
    <property type="entry name" value="P-loop containing nucleotide triphosphate hydrolases"/>
    <property type="match status" value="1"/>
</dbReference>
<dbReference type="InterPro" id="IPR027417">
    <property type="entry name" value="P-loop_NTPase"/>
</dbReference>